<dbReference type="PANTHER" id="PTHR24317:SF7">
    <property type="entry name" value="PEROXISOMAL TRANS-2-ENOYL-COA REDUCTASE"/>
    <property type="match status" value="1"/>
</dbReference>
<comment type="pathway">
    <text evidence="2">Lipid metabolism.</text>
</comment>
<dbReference type="Pfam" id="PF13561">
    <property type="entry name" value="adh_short_C2"/>
    <property type="match status" value="1"/>
</dbReference>
<evidence type="ECO:0000256" key="5">
    <source>
        <dbReference type="ARBA" id="ARBA00022832"/>
    </source>
</evidence>
<evidence type="ECO:0000256" key="2">
    <source>
        <dbReference type="ARBA" id="ARBA00005189"/>
    </source>
</evidence>
<keyword evidence="8" id="KW-0443">Lipid metabolism</keyword>
<keyword evidence="10" id="KW-0275">Fatty acid biosynthesis</keyword>
<evidence type="ECO:0000256" key="10">
    <source>
        <dbReference type="ARBA" id="ARBA00023160"/>
    </source>
</evidence>
<dbReference type="InterPro" id="IPR002347">
    <property type="entry name" value="SDR_fam"/>
</dbReference>
<keyword evidence="22" id="KW-1185">Reference proteome</keyword>
<dbReference type="PRINTS" id="PR00081">
    <property type="entry name" value="GDHRDH"/>
</dbReference>
<keyword evidence="7" id="KW-0560">Oxidoreductase</keyword>
<comment type="catalytic activity">
    <reaction evidence="16">
        <text>(2E)-tetradecenoyl-CoA + NADPH + H(+) = tetradecanoyl-CoA + NADP(+)</text>
        <dbReference type="Rhea" id="RHEA:44968"/>
        <dbReference type="ChEBI" id="CHEBI:15378"/>
        <dbReference type="ChEBI" id="CHEBI:57385"/>
        <dbReference type="ChEBI" id="CHEBI:57783"/>
        <dbReference type="ChEBI" id="CHEBI:58349"/>
        <dbReference type="ChEBI" id="CHEBI:61405"/>
    </reaction>
    <physiologicalReaction direction="left-to-right" evidence="16">
        <dbReference type="Rhea" id="RHEA:44969"/>
    </physiologicalReaction>
</comment>
<organism evidence="21 22">
    <name type="scientific">Paractinoplanes rhizophilus</name>
    <dbReference type="NCBI Taxonomy" id="1416877"/>
    <lineage>
        <taxon>Bacteria</taxon>
        <taxon>Bacillati</taxon>
        <taxon>Actinomycetota</taxon>
        <taxon>Actinomycetes</taxon>
        <taxon>Micromonosporales</taxon>
        <taxon>Micromonosporaceae</taxon>
        <taxon>Paractinoplanes</taxon>
    </lineage>
</organism>
<dbReference type="RefSeq" id="WP_378968768.1">
    <property type="nucleotide sequence ID" value="NZ_JBHTBJ010000010.1"/>
</dbReference>
<keyword evidence="9" id="KW-0576">Peroxisome</keyword>
<evidence type="ECO:0000256" key="12">
    <source>
        <dbReference type="ARBA" id="ARBA00038622"/>
    </source>
</evidence>
<keyword evidence="6" id="KW-0521">NADP</keyword>
<evidence type="ECO:0000256" key="8">
    <source>
        <dbReference type="ARBA" id="ARBA00023098"/>
    </source>
</evidence>
<accession>A0ABW2HRU3</accession>
<gene>
    <name evidence="21" type="ORF">ACFQS1_16250</name>
</gene>
<evidence type="ECO:0000256" key="20">
    <source>
        <dbReference type="ARBA" id="ARBA00049559"/>
    </source>
</evidence>
<evidence type="ECO:0000256" key="9">
    <source>
        <dbReference type="ARBA" id="ARBA00023140"/>
    </source>
</evidence>
<comment type="catalytic activity">
    <reaction evidence="18">
        <text>a (2E)-enoyl-CoA + NADPH + H(+) = a 2,3-saturated acyl-CoA + NADP(+)</text>
        <dbReference type="Rhea" id="RHEA:33763"/>
        <dbReference type="ChEBI" id="CHEBI:15378"/>
        <dbReference type="ChEBI" id="CHEBI:57783"/>
        <dbReference type="ChEBI" id="CHEBI:58349"/>
        <dbReference type="ChEBI" id="CHEBI:58856"/>
        <dbReference type="ChEBI" id="CHEBI:65111"/>
        <dbReference type="EC" id="1.3.1.38"/>
    </reaction>
    <physiologicalReaction direction="left-to-right" evidence="18">
        <dbReference type="Rhea" id="RHEA:33764"/>
    </physiologicalReaction>
</comment>
<keyword evidence="3" id="KW-0444">Lipid biosynthesis</keyword>
<evidence type="ECO:0000256" key="16">
    <source>
        <dbReference type="ARBA" id="ARBA00048686"/>
    </source>
</evidence>
<comment type="function">
    <text evidence="11">Participates in chain elongation of fatty acids. Catalyzes the reduction of trans-2-enoyl-CoAs of varying chain lengths from 6:1 to 16:1, having maximum activity with 10:1 CoA. Has no 2,4-dienoyl-CoA reductase activity.</text>
</comment>
<evidence type="ECO:0000256" key="6">
    <source>
        <dbReference type="ARBA" id="ARBA00022857"/>
    </source>
</evidence>
<dbReference type="EC" id="1.3.1.38" evidence="13"/>
<evidence type="ECO:0000313" key="21">
    <source>
        <dbReference type="EMBL" id="MFC7275541.1"/>
    </source>
</evidence>
<dbReference type="SUPFAM" id="SSF51735">
    <property type="entry name" value="NAD(P)-binding Rossmann-fold domains"/>
    <property type="match status" value="1"/>
</dbReference>
<evidence type="ECO:0000256" key="19">
    <source>
        <dbReference type="ARBA" id="ARBA00049386"/>
    </source>
</evidence>
<comment type="catalytic activity">
    <reaction evidence="19">
        <text>(2E)-decenoyl-CoA + NADPH + H(+) = decanoyl-CoA + NADP(+)</text>
        <dbReference type="Rhea" id="RHEA:44960"/>
        <dbReference type="ChEBI" id="CHEBI:15378"/>
        <dbReference type="ChEBI" id="CHEBI:57783"/>
        <dbReference type="ChEBI" id="CHEBI:58349"/>
        <dbReference type="ChEBI" id="CHEBI:61406"/>
        <dbReference type="ChEBI" id="CHEBI:61430"/>
    </reaction>
    <physiologicalReaction direction="left-to-right" evidence="19">
        <dbReference type="Rhea" id="RHEA:44961"/>
    </physiologicalReaction>
</comment>
<dbReference type="PANTHER" id="PTHR24317">
    <property type="entry name" value="PEROXISOMAL TRANS-2-ENOYL-COA REDUCTASE"/>
    <property type="match status" value="1"/>
</dbReference>
<dbReference type="Proteomes" id="UP001596548">
    <property type="component" value="Unassembled WGS sequence"/>
</dbReference>
<dbReference type="InterPro" id="IPR036291">
    <property type="entry name" value="NAD(P)-bd_dom_sf"/>
</dbReference>
<keyword evidence="5" id="KW-0276">Fatty acid metabolism</keyword>
<keyword evidence="4" id="KW-0597">Phosphoprotein</keyword>
<dbReference type="Gene3D" id="3.40.50.720">
    <property type="entry name" value="NAD(P)-binding Rossmann-like Domain"/>
    <property type="match status" value="1"/>
</dbReference>
<comment type="catalytic activity">
    <reaction evidence="20">
        <text>(2E)-octenoyl-CoA + NADPH + H(+) = octanoyl-CoA + NADP(+)</text>
        <dbReference type="Rhea" id="RHEA:44952"/>
        <dbReference type="ChEBI" id="CHEBI:15378"/>
        <dbReference type="ChEBI" id="CHEBI:57386"/>
        <dbReference type="ChEBI" id="CHEBI:57783"/>
        <dbReference type="ChEBI" id="CHEBI:58349"/>
        <dbReference type="ChEBI" id="CHEBI:62242"/>
    </reaction>
    <physiologicalReaction direction="left-to-right" evidence="20">
        <dbReference type="Rhea" id="RHEA:44953"/>
    </physiologicalReaction>
</comment>
<sequence length="266" mass="28336">MDPEDFFNPKLFDGEVAVVTGGASGIGLRIARALTARGAEVMITSRSIERLEAAELEIAARTGRIVSSLPCDVREADDVDRLQDFVMSRFGGASIVVNNAAANFFTPAERMTRRAFDTVVQADLYGTFAVTQAFVGHMIEQRHGNILNITIVQPERGFPGFSHSGAAKAGILSLTCSWAFEWGRHGIRVNGIAPGPVPTRGVAENMLATDSPFADDARHVPLGRLGTPEDITSAALFLLSPAASWITGVNLVVDGGLFLNPPVTDS</sequence>
<comment type="catalytic activity">
    <reaction evidence="17">
        <text>(2E)-hexenoyl-CoA + NADPH + H(+) = hexanoyl-CoA + NADP(+)</text>
        <dbReference type="Rhea" id="RHEA:44956"/>
        <dbReference type="ChEBI" id="CHEBI:15378"/>
        <dbReference type="ChEBI" id="CHEBI:57783"/>
        <dbReference type="ChEBI" id="CHEBI:58349"/>
        <dbReference type="ChEBI" id="CHEBI:62077"/>
        <dbReference type="ChEBI" id="CHEBI:62620"/>
    </reaction>
    <physiologicalReaction direction="left-to-right" evidence="17">
        <dbReference type="Rhea" id="RHEA:44957"/>
    </physiologicalReaction>
</comment>
<evidence type="ECO:0000256" key="1">
    <source>
        <dbReference type="ARBA" id="ARBA00004275"/>
    </source>
</evidence>
<comment type="caution">
    <text evidence="21">The sequence shown here is derived from an EMBL/GenBank/DDBJ whole genome shotgun (WGS) entry which is preliminary data.</text>
</comment>
<evidence type="ECO:0000256" key="17">
    <source>
        <dbReference type="ARBA" id="ARBA00049108"/>
    </source>
</evidence>
<dbReference type="InterPro" id="IPR052388">
    <property type="entry name" value="Peroxisomal_t2-enoyl-CoA_red"/>
</dbReference>
<comment type="subcellular location">
    <subcellularLocation>
        <location evidence="1">Peroxisome</location>
    </subcellularLocation>
</comment>
<protein>
    <recommendedName>
        <fullName evidence="14">Peroxisomal trans-2-enoyl-CoA reductase</fullName>
        <ecNumber evidence="13">1.3.1.38</ecNumber>
    </recommendedName>
</protein>
<evidence type="ECO:0000256" key="3">
    <source>
        <dbReference type="ARBA" id="ARBA00022516"/>
    </source>
</evidence>
<comment type="catalytic activity">
    <reaction evidence="15">
        <text>(2E)-dodecenoyl-CoA + NADPH + H(+) = dodecanoyl-CoA + NADP(+)</text>
        <dbReference type="Rhea" id="RHEA:44964"/>
        <dbReference type="ChEBI" id="CHEBI:15378"/>
        <dbReference type="ChEBI" id="CHEBI:57330"/>
        <dbReference type="ChEBI" id="CHEBI:57375"/>
        <dbReference type="ChEBI" id="CHEBI:57783"/>
        <dbReference type="ChEBI" id="CHEBI:58349"/>
    </reaction>
    <physiologicalReaction direction="left-to-right" evidence="15">
        <dbReference type="Rhea" id="RHEA:44965"/>
    </physiologicalReaction>
</comment>
<evidence type="ECO:0000313" key="22">
    <source>
        <dbReference type="Proteomes" id="UP001596548"/>
    </source>
</evidence>
<evidence type="ECO:0000256" key="13">
    <source>
        <dbReference type="ARBA" id="ARBA00038849"/>
    </source>
</evidence>
<dbReference type="EMBL" id="JBHTBJ010000010">
    <property type="protein sequence ID" value="MFC7275541.1"/>
    <property type="molecule type" value="Genomic_DNA"/>
</dbReference>
<evidence type="ECO:0000256" key="15">
    <source>
        <dbReference type="ARBA" id="ARBA00047570"/>
    </source>
</evidence>
<evidence type="ECO:0000256" key="14">
    <source>
        <dbReference type="ARBA" id="ARBA00041063"/>
    </source>
</evidence>
<evidence type="ECO:0000256" key="4">
    <source>
        <dbReference type="ARBA" id="ARBA00022553"/>
    </source>
</evidence>
<name>A0ABW2HRU3_9ACTN</name>
<comment type="subunit">
    <text evidence="12">Interacts with PEX5, probably required to target it into peroxisomes.</text>
</comment>
<reference evidence="22" key="1">
    <citation type="journal article" date="2019" name="Int. J. Syst. Evol. Microbiol.">
        <title>The Global Catalogue of Microorganisms (GCM) 10K type strain sequencing project: providing services to taxonomists for standard genome sequencing and annotation.</title>
        <authorList>
            <consortium name="The Broad Institute Genomics Platform"/>
            <consortium name="The Broad Institute Genome Sequencing Center for Infectious Disease"/>
            <person name="Wu L."/>
            <person name="Ma J."/>
        </authorList>
    </citation>
    <scope>NUCLEOTIDE SEQUENCE [LARGE SCALE GENOMIC DNA]</scope>
    <source>
        <strain evidence="22">XZYJT-10</strain>
    </source>
</reference>
<evidence type="ECO:0000256" key="7">
    <source>
        <dbReference type="ARBA" id="ARBA00023002"/>
    </source>
</evidence>
<evidence type="ECO:0000256" key="18">
    <source>
        <dbReference type="ARBA" id="ARBA00049251"/>
    </source>
</evidence>
<proteinExistence type="predicted"/>
<evidence type="ECO:0000256" key="11">
    <source>
        <dbReference type="ARBA" id="ARBA00037124"/>
    </source>
</evidence>